<dbReference type="EMBL" id="RKQN01000001">
    <property type="protein sequence ID" value="RPE81131.1"/>
    <property type="molecule type" value="Genomic_DNA"/>
</dbReference>
<name>A0A3N4VPJ5_9GAMM</name>
<sequence>MGAERYRVLMTADTVGGVWDYALELARALGARGDEVALATMGGEPSRAQRRDADAIPGLQLYPGRYRLMWMENPWDDVEAAGDWLLDLAERLRPDVVHLNDYAHGDLPWPAPVLVVGHSCVLSWWRAVHRGDAPADWARYRERVARGLRGAGLVAAPTRAMLAALERHYGALPRARVVANGRRIAASPVAARAPLILAAGRLWDRGKNLAALAAVAPQLAWPVCVAGEDRHPDGGRAELRGVRLLGRLPSTDLHAWMASASIYALPARYEPFGLSALEAAQAGCALVLGDIPSLREVWGEAASYVAPDDTGALRRALQRLIDDPPLLARHAARARQCAARYTPEAMAGAYRRCYAELVAGARPRPPVSAALSLGAAP</sequence>
<proteinExistence type="predicted"/>
<accession>A0A3N4VPJ5</accession>
<feature type="domain" description="Glycosyltransferase subfamily 4-like N-terminal" evidence="1">
    <location>
        <begin position="15"/>
        <end position="181"/>
    </location>
</feature>
<organism evidence="2 3">
    <name type="scientific">Vulcaniibacterium tengchongense</name>
    <dbReference type="NCBI Taxonomy" id="1273429"/>
    <lineage>
        <taxon>Bacteria</taxon>
        <taxon>Pseudomonadati</taxon>
        <taxon>Pseudomonadota</taxon>
        <taxon>Gammaproteobacteria</taxon>
        <taxon>Lysobacterales</taxon>
        <taxon>Lysobacteraceae</taxon>
        <taxon>Vulcaniibacterium</taxon>
    </lineage>
</organism>
<reference evidence="2 3" key="1">
    <citation type="submission" date="2018-11" db="EMBL/GenBank/DDBJ databases">
        <title>Genomic Encyclopedia of Type Strains, Phase IV (KMG-IV): sequencing the most valuable type-strain genomes for metagenomic binning, comparative biology and taxonomic classification.</title>
        <authorList>
            <person name="Goeker M."/>
        </authorList>
    </citation>
    <scope>NUCLEOTIDE SEQUENCE [LARGE SCALE GENOMIC DNA]</scope>
    <source>
        <strain evidence="2 3">DSM 25623</strain>
    </source>
</reference>
<evidence type="ECO:0000259" key="1">
    <source>
        <dbReference type="Pfam" id="PF13439"/>
    </source>
</evidence>
<dbReference type="OrthoDB" id="9801609at2"/>
<dbReference type="CDD" id="cd03801">
    <property type="entry name" value="GT4_PimA-like"/>
    <property type="match status" value="1"/>
</dbReference>
<protein>
    <submittedName>
        <fullName evidence="2">Glycosyltransferase involved in cell wall biosynthesis</fullName>
    </submittedName>
</protein>
<comment type="caution">
    <text evidence="2">The sequence shown here is derived from an EMBL/GenBank/DDBJ whole genome shotgun (WGS) entry which is preliminary data.</text>
</comment>
<dbReference type="Proteomes" id="UP000269708">
    <property type="component" value="Unassembled WGS sequence"/>
</dbReference>
<dbReference type="AlphaFoldDB" id="A0A3N4VPJ5"/>
<keyword evidence="3" id="KW-1185">Reference proteome</keyword>
<evidence type="ECO:0000313" key="2">
    <source>
        <dbReference type="EMBL" id="RPE81131.1"/>
    </source>
</evidence>
<dbReference type="Gene3D" id="3.40.50.2000">
    <property type="entry name" value="Glycogen Phosphorylase B"/>
    <property type="match status" value="2"/>
</dbReference>
<dbReference type="SUPFAM" id="SSF53756">
    <property type="entry name" value="UDP-Glycosyltransferase/glycogen phosphorylase"/>
    <property type="match status" value="1"/>
</dbReference>
<dbReference type="RefSeq" id="WP_123768710.1">
    <property type="nucleotide sequence ID" value="NZ_RKQN01000001.1"/>
</dbReference>
<dbReference type="GO" id="GO:0016757">
    <property type="term" value="F:glycosyltransferase activity"/>
    <property type="evidence" value="ECO:0007669"/>
    <property type="project" value="UniProtKB-ARBA"/>
</dbReference>
<evidence type="ECO:0000313" key="3">
    <source>
        <dbReference type="Proteomes" id="UP000269708"/>
    </source>
</evidence>
<keyword evidence="2" id="KW-0808">Transferase</keyword>
<dbReference type="Pfam" id="PF13692">
    <property type="entry name" value="Glyco_trans_1_4"/>
    <property type="match status" value="1"/>
</dbReference>
<dbReference type="PANTHER" id="PTHR12526">
    <property type="entry name" value="GLYCOSYLTRANSFERASE"/>
    <property type="match status" value="1"/>
</dbReference>
<gene>
    <name evidence="2" type="ORF">EDC50_0302</name>
</gene>
<dbReference type="PANTHER" id="PTHR12526:SF634">
    <property type="entry name" value="BLL3361 PROTEIN"/>
    <property type="match status" value="1"/>
</dbReference>
<dbReference type="Pfam" id="PF13439">
    <property type="entry name" value="Glyco_transf_4"/>
    <property type="match status" value="1"/>
</dbReference>
<dbReference type="InterPro" id="IPR028098">
    <property type="entry name" value="Glyco_trans_4-like_N"/>
</dbReference>